<dbReference type="Pfam" id="PF00158">
    <property type="entry name" value="Sigma54_activat"/>
    <property type="match status" value="1"/>
</dbReference>
<dbReference type="SUPFAM" id="SSF159800">
    <property type="entry name" value="PrpR receptor domain-like"/>
    <property type="match status" value="1"/>
</dbReference>
<dbReference type="FunFam" id="3.40.50.300:FF:000006">
    <property type="entry name" value="DNA-binding transcriptional regulator NtrC"/>
    <property type="match status" value="1"/>
</dbReference>
<dbReference type="EMBL" id="BATM01000045">
    <property type="protein sequence ID" value="GAD80954.1"/>
    <property type="molecule type" value="Genomic_DNA"/>
</dbReference>
<accession>U3CIG2</accession>
<dbReference type="InterPro" id="IPR009057">
    <property type="entry name" value="Homeodomain-like_sf"/>
</dbReference>
<dbReference type="Proteomes" id="UP000016562">
    <property type="component" value="Unassembled WGS sequence"/>
</dbReference>
<dbReference type="SUPFAM" id="SSF46689">
    <property type="entry name" value="Homeodomain-like"/>
    <property type="match status" value="1"/>
</dbReference>
<name>U3CIG2_9VIBR</name>
<dbReference type="eggNOG" id="COG3829">
    <property type="taxonomic scope" value="Bacteria"/>
</dbReference>
<dbReference type="Gene3D" id="3.40.50.2300">
    <property type="match status" value="1"/>
</dbReference>
<dbReference type="InterPro" id="IPR025662">
    <property type="entry name" value="Sigma_54_int_dom_ATP-bd_1"/>
</dbReference>
<comment type="caution">
    <text evidence="5">The sequence shown here is derived from an EMBL/GenBank/DDBJ whole genome shotgun (WGS) entry which is preliminary data.</text>
</comment>
<dbReference type="AlphaFoldDB" id="U3CIG2"/>
<dbReference type="CDD" id="cd00009">
    <property type="entry name" value="AAA"/>
    <property type="match status" value="1"/>
</dbReference>
<feature type="domain" description="PAS" evidence="4">
    <location>
        <begin position="200"/>
        <end position="238"/>
    </location>
</feature>
<dbReference type="Pfam" id="PF06506">
    <property type="entry name" value="PrpR_N"/>
    <property type="match status" value="1"/>
</dbReference>
<dbReference type="InterPro" id="IPR003593">
    <property type="entry name" value="AAA+_ATPase"/>
</dbReference>
<protein>
    <submittedName>
        <fullName evidence="5">Putative transcriptional regulator</fullName>
    </submittedName>
</protein>
<dbReference type="SUPFAM" id="SSF55785">
    <property type="entry name" value="PYP-like sensor domain (PAS domain)"/>
    <property type="match status" value="1"/>
</dbReference>
<evidence type="ECO:0000313" key="5">
    <source>
        <dbReference type="EMBL" id="GAD80954.1"/>
    </source>
</evidence>
<evidence type="ECO:0000256" key="1">
    <source>
        <dbReference type="ARBA" id="ARBA00022741"/>
    </source>
</evidence>
<dbReference type="InterPro" id="IPR035965">
    <property type="entry name" value="PAS-like_dom_sf"/>
</dbReference>
<dbReference type="SUPFAM" id="SSF52540">
    <property type="entry name" value="P-loop containing nucleoside triphosphate hydrolases"/>
    <property type="match status" value="1"/>
</dbReference>
<dbReference type="SMART" id="SM00382">
    <property type="entry name" value="AAA"/>
    <property type="match status" value="1"/>
</dbReference>
<dbReference type="InterPro" id="IPR025943">
    <property type="entry name" value="Sigma_54_int_dom_ATP-bd_2"/>
</dbReference>
<dbReference type="InterPro" id="IPR058031">
    <property type="entry name" value="AAA_lid_NorR"/>
</dbReference>
<proteinExistence type="predicted"/>
<feature type="domain" description="Sigma-54 factor interaction" evidence="3">
    <location>
        <begin position="331"/>
        <end position="561"/>
    </location>
</feature>
<dbReference type="InterPro" id="IPR010524">
    <property type="entry name" value="Sig_transdc_resp-reg_PrpR_N"/>
</dbReference>
<gene>
    <name evidence="5" type="ORF">VEZ01S_45_00900</name>
</gene>
<sequence>MNNSEKMCLVAPYEELAIAAERLQAIFPVPVDIYRTDLTHVTSDIAYLEDKNYGMLISRGGCAEILRTRSLLPVMEIKISLFDLFDALSPFMNTSMRIAIIGFRSVIYSCMAVAEKLNVNCELLIIEDDNVNNIDQQIMQIKSQLSNNKFDWIIGDAVYKDYFESSFSKYTIIESSDDSILRAIEDANELCKSIVSRNKESTYYQTLFDHYHNGLISIDTAGEVIHINTQAMEILGFESTTYRTLSCIHQDFHSAIDWDKLNQGLKVIGKIVETSKGSIIVSQIPMLSNGRLYRVLLNIQTTGDIQGMEYNVRRHEIAKRGLATRYTFDDILTNNSEVKRRLKMVKEYAKTDATIMIYGESGTGKEMVAQSIHGASNRCHGPFVAVNCGALASQILESELFGYVSGAFTGASAKGKVGLFELAHGGTIFLDEISELDMNLQSRLLRVLQERQIMRLGSTQVIPVDIRIISASNNQLKMLVKENKFREDLYYRLNILKASPLPLRERIEDIEFIGRHLLKSFAKKYNKPQIELSRELWGKLRQFQWSGNVRQLSNIIERIVLSSNLSPVPLEEASLLLEDIDYNEEVEVNDCNQSCPLTQGTFKEIRHEILERVLAEENFNKSKASKRLEVDRTSINRWLKKNQD</sequence>
<dbReference type="GO" id="GO:0005524">
    <property type="term" value="F:ATP binding"/>
    <property type="evidence" value="ECO:0007669"/>
    <property type="project" value="UniProtKB-KW"/>
</dbReference>
<keyword evidence="6" id="KW-1185">Reference proteome</keyword>
<dbReference type="InterPro" id="IPR027417">
    <property type="entry name" value="P-loop_NTPase"/>
</dbReference>
<dbReference type="Pfam" id="PF25601">
    <property type="entry name" value="AAA_lid_14"/>
    <property type="match status" value="1"/>
</dbReference>
<dbReference type="Pfam" id="PF13188">
    <property type="entry name" value="PAS_8"/>
    <property type="match status" value="1"/>
</dbReference>
<dbReference type="OrthoDB" id="9804019at2"/>
<dbReference type="Gene3D" id="3.40.50.300">
    <property type="entry name" value="P-loop containing nucleotide triphosphate hydrolases"/>
    <property type="match status" value="1"/>
</dbReference>
<dbReference type="PANTHER" id="PTHR32071:SF81">
    <property type="entry name" value="PROPIONATE CATABOLISM OPERON REGULATORY PROTEIN"/>
    <property type="match status" value="1"/>
</dbReference>
<dbReference type="PANTHER" id="PTHR32071">
    <property type="entry name" value="TRANSCRIPTIONAL REGULATORY PROTEIN"/>
    <property type="match status" value="1"/>
</dbReference>
<dbReference type="GO" id="GO:0000156">
    <property type="term" value="F:phosphorelay response regulator activity"/>
    <property type="evidence" value="ECO:0007669"/>
    <property type="project" value="InterPro"/>
</dbReference>
<dbReference type="STRING" id="1219080.VEZ01S_45_00900"/>
<evidence type="ECO:0000256" key="2">
    <source>
        <dbReference type="ARBA" id="ARBA00022840"/>
    </source>
</evidence>
<dbReference type="PROSITE" id="PS50045">
    <property type="entry name" value="SIGMA54_INTERACT_4"/>
    <property type="match status" value="1"/>
</dbReference>
<dbReference type="Gene3D" id="3.40.50.10660">
    <property type="entry name" value="PrpR receptor domain-like"/>
    <property type="match status" value="1"/>
</dbReference>
<dbReference type="PROSITE" id="PS50112">
    <property type="entry name" value="PAS"/>
    <property type="match status" value="1"/>
</dbReference>
<dbReference type="InterPro" id="IPR000014">
    <property type="entry name" value="PAS"/>
</dbReference>
<reference evidence="5 6" key="1">
    <citation type="submission" date="2013-09" db="EMBL/GenBank/DDBJ databases">
        <title>Whole genome shotgun sequence of Vibrio ezurae NBRC 102218.</title>
        <authorList>
            <person name="Yoshida I."/>
            <person name="Hosoyama A."/>
            <person name="Numata M."/>
            <person name="Hashimoto M."/>
            <person name="Hosoyama Y."/>
            <person name="Tsuchikane K."/>
            <person name="Noguchi M."/>
            <person name="Hirakata S."/>
            <person name="Ichikawa N."/>
            <person name="Ohji S."/>
            <person name="Yamazoe A."/>
            <person name="Fujita N."/>
        </authorList>
    </citation>
    <scope>NUCLEOTIDE SEQUENCE [LARGE SCALE GENOMIC DNA]</scope>
    <source>
        <strain evidence="5 6">NBRC 102218</strain>
    </source>
</reference>
<keyword evidence="1" id="KW-0547">Nucleotide-binding</keyword>
<dbReference type="Gene3D" id="3.30.450.20">
    <property type="entry name" value="PAS domain"/>
    <property type="match status" value="1"/>
</dbReference>
<dbReference type="Gene3D" id="1.10.10.60">
    <property type="entry name" value="Homeodomain-like"/>
    <property type="match status" value="1"/>
</dbReference>
<keyword evidence="2" id="KW-0067">ATP-binding</keyword>
<evidence type="ECO:0000313" key="6">
    <source>
        <dbReference type="Proteomes" id="UP000016562"/>
    </source>
</evidence>
<dbReference type="PROSITE" id="PS00675">
    <property type="entry name" value="SIGMA54_INTERACT_1"/>
    <property type="match status" value="1"/>
</dbReference>
<evidence type="ECO:0000259" key="4">
    <source>
        <dbReference type="PROSITE" id="PS50112"/>
    </source>
</evidence>
<dbReference type="InterPro" id="IPR002078">
    <property type="entry name" value="Sigma_54_int"/>
</dbReference>
<dbReference type="PROSITE" id="PS00676">
    <property type="entry name" value="SIGMA54_INTERACT_2"/>
    <property type="match status" value="1"/>
</dbReference>
<organism evidence="5 6">
    <name type="scientific">Vibrio ezurae NBRC 102218</name>
    <dbReference type="NCBI Taxonomy" id="1219080"/>
    <lineage>
        <taxon>Bacteria</taxon>
        <taxon>Pseudomonadati</taxon>
        <taxon>Pseudomonadota</taxon>
        <taxon>Gammaproteobacteria</taxon>
        <taxon>Vibrionales</taxon>
        <taxon>Vibrionaceae</taxon>
        <taxon>Vibrio</taxon>
    </lineage>
</organism>
<evidence type="ECO:0000259" key="3">
    <source>
        <dbReference type="PROSITE" id="PS50045"/>
    </source>
</evidence>
<dbReference type="RefSeq" id="WP_021714654.1">
    <property type="nucleotide sequence ID" value="NZ_BATM01000045.1"/>
</dbReference>
<dbReference type="Gene3D" id="1.10.8.60">
    <property type="match status" value="1"/>
</dbReference>
<dbReference type="GO" id="GO:0006355">
    <property type="term" value="P:regulation of DNA-templated transcription"/>
    <property type="evidence" value="ECO:0007669"/>
    <property type="project" value="InterPro"/>
</dbReference>
<dbReference type="GO" id="GO:0003677">
    <property type="term" value="F:DNA binding"/>
    <property type="evidence" value="ECO:0007669"/>
    <property type="project" value="InterPro"/>
</dbReference>